<proteinExistence type="predicted"/>
<reference evidence="1" key="1">
    <citation type="submission" date="2022-03" db="EMBL/GenBank/DDBJ databases">
        <title>De novo assembled genomes of Belliella spp. (Cyclobacteriaceae) strains.</title>
        <authorList>
            <person name="Szabo A."/>
            <person name="Korponai K."/>
            <person name="Felfoldi T."/>
        </authorList>
    </citation>
    <scope>NUCLEOTIDE SEQUENCE</scope>
    <source>
        <strain evidence="1">DSM 107340</strain>
    </source>
</reference>
<organism evidence="1 2">
    <name type="scientific">Belliella calami</name>
    <dbReference type="NCBI Taxonomy" id="2923436"/>
    <lineage>
        <taxon>Bacteria</taxon>
        <taxon>Pseudomonadati</taxon>
        <taxon>Bacteroidota</taxon>
        <taxon>Cytophagia</taxon>
        <taxon>Cytophagales</taxon>
        <taxon>Cyclobacteriaceae</taxon>
        <taxon>Belliella</taxon>
    </lineage>
</organism>
<dbReference type="Proteomes" id="UP001165488">
    <property type="component" value="Unassembled WGS sequence"/>
</dbReference>
<evidence type="ECO:0000313" key="1">
    <source>
        <dbReference type="EMBL" id="MCH7399044.1"/>
    </source>
</evidence>
<name>A0ABS9UR04_9BACT</name>
<dbReference type="RefSeq" id="WP_241275548.1">
    <property type="nucleotide sequence ID" value="NZ_JAKZGS010000012.1"/>
</dbReference>
<gene>
    <name evidence="1" type="ORF">MM236_13650</name>
</gene>
<keyword evidence="2" id="KW-1185">Reference proteome</keyword>
<comment type="caution">
    <text evidence="1">The sequence shown here is derived from an EMBL/GenBank/DDBJ whole genome shotgun (WGS) entry which is preliminary data.</text>
</comment>
<dbReference type="Pfam" id="PF17170">
    <property type="entry name" value="DUF5128"/>
    <property type="match status" value="1"/>
</dbReference>
<protein>
    <submittedName>
        <fullName evidence="1">TolB-like 6-bladed beta-propeller domain-containing protein</fullName>
    </submittedName>
</protein>
<accession>A0ABS9UR04</accession>
<evidence type="ECO:0000313" key="2">
    <source>
        <dbReference type="Proteomes" id="UP001165488"/>
    </source>
</evidence>
<dbReference type="EMBL" id="JAKZGS010000012">
    <property type="protein sequence ID" value="MCH7399044.1"/>
    <property type="molecule type" value="Genomic_DNA"/>
</dbReference>
<sequence>MLLFISCEQDSFDRPFTIDKVENISTKIQDFDTEPLITYGGLSILGEYLIVMDMLSTAEKAIHIYNKNNFEYISSTGFLGEGPGEITRIGEFTQSYHSDRFWIPDFAKLKLFQFNLDSLLLDDKYKPSVSFPFGKGEFLSRLKFVDEQLAYGSWVEVLRPGEFRTSLGKWDLETGNIEKFGEEHPNLVGERTNAYFDYSYHHNIMVLSYTNYDILSVFDNHGKIKMNLIGEKKFDNENRKLKFFGQTTITDKYIITSYLGDYGFLLDKNQRPKGIQPNKLLFFSLEGELLKTLDTEHQIMTFTVDEENNRIFCFFSDREIPLGYFHYD</sequence>